<comment type="caution">
    <text evidence="2">The sequence shown here is derived from an EMBL/GenBank/DDBJ whole genome shotgun (WGS) entry which is preliminary data.</text>
</comment>
<dbReference type="EMBL" id="JAEDAH010000106">
    <property type="protein sequence ID" value="MCA6065523.1"/>
    <property type="molecule type" value="Genomic_DNA"/>
</dbReference>
<sequence>MHLLSLRFDSGEVRIVLRRSATAKALLKVVPFTATMQTSRGSLMFDCPLTVRPEEPNTTDLVQVGDIAFWSDASSLVIGFGPTPRSQGNEVRLAHPCAIIGDALDDLSILSQVTAGSSVTVSLASAEPLASASGA</sequence>
<proteinExistence type="predicted"/>
<dbReference type="Pfam" id="PF04126">
    <property type="entry name" value="Cyclophil_like"/>
    <property type="match status" value="1"/>
</dbReference>
<evidence type="ECO:0000313" key="3">
    <source>
        <dbReference type="Proteomes" id="UP000714380"/>
    </source>
</evidence>
<dbReference type="Gene3D" id="2.40.100.20">
    <property type="match status" value="1"/>
</dbReference>
<feature type="domain" description="Cyclophilin TM1367-like" evidence="1">
    <location>
        <begin position="4"/>
        <end position="121"/>
    </location>
</feature>
<accession>A0ABS7ZWD9</accession>
<name>A0ABS7ZWD9_9GAMM</name>
<dbReference type="InterPro" id="IPR029000">
    <property type="entry name" value="Cyclophilin-like_dom_sf"/>
</dbReference>
<dbReference type="SUPFAM" id="SSF50891">
    <property type="entry name" value="Cyclophilin-like"/>
    <property type="match status" value="1"/>
</dbReference>
<keyword evidence="3" id="KW-1185">Reference proteome</keyword>
<organism evidence="2 3">
    <name type="scientific">Thalassolituus marinus</name>
    <dbReference type="NCBI Taxonomy" id="671053"/>
    <lineage>
        <taxon>Bacteria</taxon>
        <taxon>Pseudomonadati</taxon>
        <taxon>Pseudomonadota</taxon>
        <taxon>Gammaproteobacteria</taxon>
        <taxon>Oceanospirillales</taxon>
        <taxon>Oceanospirillaceae</taxon>
        <taxon>Thalassolituus</taxon>
    </lineage>
</organism>
<dbReference type="RefSeq" id="WP_225677524.1">
    <property type="nucleotide sequence ID" value="NZ_JAEDAH010000106.1"/>
</dbReference>
<evidence type="ECO:0000313" key="2">
    <source>
        <dbReference type="EMBL" id="MCA6065523.1"/>
    </source>
</evidence>
<dbReference type="InterPro" id="IPR025658">
    <property type="entry name" value="Cyclophilin_TM1367"/>
</dbReference>
<dbReference type="Proteomes" id="UP000714380">
    <property type="component" value="Unassembled WGS sequence"/>
</dbReference>
<protein>
    <recommendedName>
        <fullName evidence="1">Cyclophilin TM1367-like domain-containing protein</fullName>
    </recommendedName>
</protein>
<gene>
    <name evidence="2" type="ORF">I9W95_18150</name>
</gene>
<reference evidence="2 3" key="1">
    <citation type="submission" date="2020-12" db="EMBL/GenBank/DDBJ databases">
        <title>Novel Thalassolituus-related marine hydrocarbonoclastic bacteria mediated algae-derived hydrocarbons mineralization in twilight zone of the northern South China Sea.</title>
        <authorList>
            <person name="Dong C."/>
        </authorList>
    </citation>
    <scope>NUCLEOTIDE SEQUENCE [LARGE SCALE GENOMIC DNA]</scope>
    <source>
        <strain evidence="2 3">IMCC1826</strain>
    </source>
</reference>
<evidence type="ECO:0000259" key="1">
    <source>
        <dbReference type="Pfam" id="PF04126"/>
    </source>
</evidence>